<dbReference type="InterPro" id="IPR036097">
    <property type="entry name" value="HisK_dim/P_sf"/>
</dbReference>
<dbReference type="SMART" id="SM00304">
    <property type="entry name" value="HAMP"/>
    <property type="match status" value="1"/>
</dbReference>
<dbReference type="Proteomes" id="UP001071230">
    <property type="component" value="Unassembled WGS sequence"/>
</dbReference>
<keyword evidence="10 12" id="KW-0472">Membrane</keyword>
<keyword evidence="6 12" id="KW-0812">Transmembrane</keyword>
<accession>A0A8S0XUH2</accession>
<dbReference type="EMBL" id="LR746496">
    <property type="protein sequence ID" value="CAA7599417.1"/>
    <property type="molecule type" value="Genomic_DNA"/>
</dbReference>
<feature type="region of interest" description="Disordered" evidence="11">
    <location>
        <begin position="467"/>
        <end position="487"/>
    </location>
</feature>
<dbReference type="SMART" id="SM00388">
    <property type="entry name" value="HisKA"/>
    <property type="match status" value="1"/>
</dbReference>
<dbReference type="SUPFAM" id="SSF55874">
    <property type="entry name" value="ATPase domain of HSP90 chaperone/DNA topoisomerase II/histidine kinase"/>
    <property type="match status" value="1"/>
</dbReference>
<dbReference type="SMART" id="SM00387">
    <property type="entry name" value="HATPase_c"/>
    <property type="match status" value="1"/>
</dbReference>
<dbReference type="Gene3D" id="6.10.340.10">
    <property type="match status" value="1"/>
</dbReference>
<dbReference type="EC" id="2.7.13.3" evidence="3"/>
<feature type="transmembrane region" description="Helical" evidence="12">
    <location>
        <begin position="29"/>
        <end position="49"/>
    </location>
</feature>
<reference evidence="16" key="1">
    <citation type="submission" date="2014-11" db="EMBL/GenBank/DDBJ databases">
        <authorList>
            <person name="Hornung B.V."/>
        </authorList>
    </citation>
    <scope>NUCLEOTIDE SEQUENCE</scope>
    <source>
        <strain evidence="16">INE</strain>
    </source>
</reference>
<dbReference type="Pfam" id="PF00512">
    <property type="entry name" value="HisKA"/>
    <property type="match status" value="1"/>
</dbReference>
<name>A0A8S0XUH2_9FIRM</name>
<keyword evidence="9" id="KW-0902">Two-component regulatory system</keyword>
<evidence type="ECO:0000256" key="8">
    <source>
        <dbReference type="ARBA" id="ARBA00022989"/>
    </source>
</evidence>
<dbReference type="Gene3D" id="1.10.287.130">
    <property type="match status" value="1"/>
</dbReference>
<evidence type="ECO:0000256" key="4">
    <source>
        <dbReference type="ARBA" id="ARBA00022553"/>
    </source>
</evidence>
<gene>
    <name evidence="15" type="ORF">DEACI_0039</name>
    <name evidence="16" type="ORF">DEACI_1228</name>
</gene>
<keyword evidence="8 12" id="KW-1133">Transmembrane helix</keyword>
<dbReference type="PROSITE" id="PS50109">
    <property type="entry name" value="HIS_KIN"/>
    <property type="match status" value="1"/>
</dbReference>
<sequence length="487" mass="54901">MSSERRNDRAKARSLLDRPRLGLVWKITFWYMLLLLVTVLMLSALTFWVNREALLQEKRQALETAVSQVISGLNEGRDGQVTDIRDPDALKGKVPKGAVIQLTDPKGALIQKSGGLRLQLPVAGSEGPEIRILHGQDVYYMARPVFSGGKEVGWLQAAIDLEEIELAERVLFQQIFWLVGSALMLAVIGGLILSRQVLHPLGDLNREISRLTAEDLNRRLPLRGNGDELDQLGRNFNQMLQRLERSFKQQEQFVANASHELRTPLMVISGHADILQRWGAEEPEVVRDSAKAIGEETRTMAKLVEDLLTLAREDMRLNRVKLNLGEVVAEAAENLPFLQTRHLEYRLDDVDICGDALYLRQLTRILLENAAKYVPEDGKILLSVLKEKEEARLTVEDNGPGLPPDALERIFDRFYRVDKARSREVPGYGLGLSIAKKITTAHGGRIWAENVIPHGARFCIELPLESKAEPRNQKHERHSKRETGGKK</sequence>
<evidence type="ECO:0000256" key="9">
    <source>
        <dbReference type="ARBA" id="ARBA00023012"/>
    </source>
</evidence>
<keyword evidence="4" id="KW-0597">Phosphoprotein</keyword>
<dbReference type="GO" id="GO:0000155">
    <property type="term" value="F:phosphorelay sensor kinase activity"/>
    <property type="evidence" value="ECO:0007669"/>
    <property type="project" value="InterPro"/>
</dbReference>
<dbReference type="RefSeq" id="WP_240983232.1">
    <property type="nucleotide sequence ID" value="NZ_CDGJ01000033.1"/>
</dbReference>
<dbReference type="InterPro" id="IPR004358">
    <property type="entry name" value="Sig_transdc_His_kin-like_C"/>
</dbReference>
<keyword evidence="17" id="KW-1185">Reference proteome</keyword>
<evidence type="ECO:0000259" key="14">
    <source>
        <dbReference type="PROSITE" id="PS50885"/>
    </source>
</evidence>
<dbReference type="Gene3D" id="3.30.565.10">
    <property type="entry name" value="Histidine kinase-like ATPase, C-terminal domain"/>
    <property type="match status" value="1"/>
</dbReference>
<dbReference type="Pfam" id="PF02518">
    <property type="entry name" value="HATPase_c"/>
    <property type="match status" value="1"/>
</dbReference>
<dbReference type="CDD" id="cd00082">
    <property type="entry name" value="HisKA"/>
    <property type="match status" value="1"/>
</dbReference>
<evidence type="ECO:0000313" key="16">
    <source>
        <dbReference type="EMBL" id="CEJ06777.1"/>
    </source>
</evidence>
<evidence type="ECO:0000256" key="2">
    <source>
        <dbReference type="ARBA" id="ARBA00004141"/>
    </source>
</evidence>
<dbReference type="EMBL" id="CDGJ01000033">
    <property type="protein sequence ID" value="CEJ06777.1"/>
    <property type="molecule type" value="Genomic_DNA"/>
</dbReference>
<evidence type="ECO:0000256" key="1">
    <source>
        <dbReference type="ARBA" id="ARBA00000085"/>
    </source>
</evidence>
<evidence type="ECO:0000313" key="15">
    <source>
        <dbReference type="EMBL" id="CAA7599417.1"/>
    </source>
</evidence>
<dbReference type="CDD" id="cd00075">
    <property type="entry name" value="HATPase"/>
    <property type="match status" value="1"/>
</dbReference>
<comment type="subcellular location">
    <subcellularLocation>
        <location evidence="2">Membrane</location>
        <topology evidence="2">Multi-pass membrane protein</topology>
    </subcellularLocation>
</comment>
<reference evidence="15" key="2">
    <citation type="submission" date="2020-01" db="EMBL/GenBank/DDBJ databases">
        <authorList>
            <person name="Hornung B."/>
        </authorList>
    </citation>
    <scope>NUCLEOTIDE SEQUENCE</scope>
    <source>
        <strain evidence="15">PacBioINE</strain>
    </source>
</reference>
<evidence type="ECO:0000256" key="3">
    <source>
        <dbReference type="ARBA" id="ARBA00012438"/>
    </source>
</evidence>
<dbReference type="KEGG" id="aacx:DEACI_0039"/>
<dbReference type="Proteomes" id="UP000836597">
    <property type="component" value="Chromosome"/>
</dbReference>
<dbReference type="PANTHER" id="PTHR45436">
    <property type="entry name" value="SENSOR HISTIDINE KINASE YKOH"/>
    <property type="match status" value="1"/>
</dbReference>
<dbReference type="AlphaFoldDB" id="A0A8S0XUH2"/>
<dbReference type="InterPro" id="IPR003594">
    <property type="entry name" value="HATPase_dom"/>
</dbReference>
<evidence type="ECO:0000256" key="5">
    <source>
        <dbReference type="ARBA" id="ARBA00022679"/>
    </source>
</evidence>
<dbReference type="SUPFAM" id="SSF47384">
    <property type="entry name" value="Homodimeric domain of signal transducing histidine kinase"/>
    <property type="match status" value="1"/>
</dbReference>
<dbReference type="InterPro" id="IPR036890">
    <property type="entry name" value="HATPase_C_sf"/>
</dbReference>
<evidence type="ECO:0000256" key="6">
    <source>
        <dbReference type="ARBA" id="ARBA00022692"/>
    </source>
</evidence>
<evidence type="ECO:0000256" key="10">
    <source>
        <dbReference type="ARBA" id="ARBA00023136"/>
    </source>
</evidence>
<evidence type="ECO:0000313" key="17">
    <source>
        <dbReference type="Proteomes" id="UP001071230"/>
    </source>
</evidence>
<comment type="catalytic activity">
    <reaction evidence="1">
        <text>ATP + protein L-histidine = ADP + protein N-phospho-L-histidine.</text>
        <dbReference type="EC" id="2.7.13.3"/>
    </reaction>
</comment>
<dbReference type="InterPro" id="IPR003660">
    <property type="entry name" value="HAMP_dom"/>
</dbReference>
<evidence type="ECO:0000256" key="7">
    <source>
        <dbReference type="ARBA" id="ARBA00022777"/>
    </source>
</evidence>
<dbReference type="PROSITE" id="PS50885">
    <property type="entry name" value="HAMP"/>
    <property type="match status" value="1"/>
</dbReference>
<dbReference type="InterPro" id="IPR003661">
    <property type="entry name" value="HisK_dim/P_dom"/>
</dbReference>
<dbReference type="SUPFAM" id="SSF158472">
    <property type="entry name" value="HAMP domain-like"/>
    <property type="match status" value="1"/>
</dbReference>
<feature type="domain" description="Histidine kinase" evidence="13">
    <location>
        <begin position="256"/>
        <end position="466"/>
    </location>
</feature>
<dbReference type="InterPro" id="IPR005467">
    <property type="entry name" value="His_kinase_dom"/>
</dbReference>
<protein>
    <recommendedName>
        <fullName evidence="3">histidine kinase</fullName>
        <ecNumber evidence="3">2.7.13.3</ecNumber>
    </recommendedName>
</protein>
<dbReference type="PANTHER" id="PTHR45436:SF15">
    <property type="entry name" value="SENSOR HISTIDINE KINASE CUSS"/>
    <property type="match status" value="1"/>
</dbReference>
<dbReference type="GO" id="GO:0005886">
    <property type="term" value="C:plasma membrane"/>
    <property type="evidence" value="ECO:0007669"/>
    <property type="project" value="TreeGrafter"/>
</dbReference>
<dbReference type="FunFam" id="3.30.565.10:FF:000006">
    <property type="entry name" value="Sensor histidine kinase WalK"/>
    <property type="match status" value="1"/>
</dbReference>
<dbReference type="PRINTS" id="PR00344">
    <property type="entry name" value="BCTRLSENSOR"/>
</dbReference>
<dbReference type="Pfam" id="PF00672">
    <property type="entry name" value="HAMP"/>
    <property type="match status" value="1"/>
</dbReference>
<keyword evidence="5 15" id="KW-0808">Transferase</keyword>
<dbReference type="CDD" id="cd06225">
    <property type="entry name" value="HAMP"/>
    <property type="match status" value="1"/>
</dbReference>
<proteinExistence type="predicted"/>
<evidence type="ECO:0000259" key="13">
    <source>
        <dbReference type="PROSITE" id="PS50109"/>
    </source>
</evidence>
<evidence type="ECO:0000256" key="12">
    <source>
        <dbReference type="SAM" id="Phobius"/>
    </source>
</evidence>
<organism evidence="15">
    <name type="scientific">Acididesulfobacillus acetoxydans</name>
    <dbReference type="NCBI Taxonomy" id="1561005"/>
    <lineage>
        <taxon>Bacteria</taxon>
        <taxon>Bacillati</taxon>
        <taxon>Bacillota</taxon>
        <taxon>Clostridia</taxon>
        <taxon>Eubacteriales</taxon>
        <taxon>Peptococcaceae</taxon>
        <taxon>Acididesulfobacillus</taxon>
    </lineage>
</organism>
<keyword evidence="7 15" id="KW-0418">Kinase</keyword>
<feature type="transmembrane region" description="Helical" evidence="12">
    <location>
        <begin position="175"/>
        <end position="193"/>
    </location>
</feature>
<dbReference type="InterPro" id="IPR050428">
    <property type="entry name" value="TCS_sensor_his_kinase"/>
</dbReference>
<evidence type="ECO:0000256" key="11">
    <source>
        <dbReference type="SAM" id="MobiDB-lite"/>
    </source>
</evidence>
<feature type="domain" description="HAMP" evidence="14">
    <location>
        <begin position="195"/>
        <end position="248"/>
    </location>
</feature>
<dbReference type="FunFam" id="1.10.287.130:FF:000001">
    <property type="entry name" value="Two-component sensor histidine kinase"/>
    <property type="match status" value="1"/>
</dbReference>